<feature type="compositionally biased region" description="Polar residues" evidence="2">
    <location>
        <begin position="1"/>
        <end position="10"/>
    </location>
</feature>
<organism evidence="4 5">
    <name type="scientific">Novispirillum itersonii</name>
    <name type="common">Aquaspirillum itersonii</name>
    <dbReference type="NCBI Taxonomy" id="189"/>
    <lineage>
        <taxon>Bacteria</taxon>
        <taxon>Pseudomonadati</taxon>
        <taxon>Pseudomonadota</taxon>
        <taxon>Alphaproteobacteria</taxon>
        <taxon>Rhodospirillales</taxon>
        <taxon>Novispirillaceae</taxon>
        <taxon>Novispirillum</taxon>
    </lineage>
</organism>
<dbReference type="EC" id="1.4.3.-" evidence="4"/>
<dbReference type="Gene3D" id="3.50.50.60">
    <property type="entry name" value="FAD/NAD(P)-binding domain"/>
    <property type="match status" value="1"/>
</dbReference>
<keyword evidence="5" id="KW-1185">Reference proteome</keyword>
<evidence type="ECO:0000259" key="3">
    <source>
        <dbReference type="Pfam" id="PF01266"/>
    </source>
</evidence>
<dbReference type="Gene3D" id="3.30.9.10">
    <property type="entry name" value="D-Amino Acid Oxidase, subunit A, domain 2"/>
    <property type="match status" value="1"/>
</dbReference>
<name>A0A7X0DKQ8_NOVIT</name>
<dbReference type="InterPro" id="IPR036188">
    <property type="entry name" value="FAD/NAD-bd_sf"/>
</dbReference>
<feature type="domain" description="FAD dependent oxidoreductase" evidence="3">
    <location>
        <begin position="29"/>
        <end position="379"/>
    </location>
</feature>
<dbReference type="PANTHER" id="PTHR13847">
    <property type="entry name" value="SARCOSINE DEHYDROGENASE-RELATED"/>
    <property type="match status" value="1"/>
</dbReference>
<evidence type="ECO:0000313" key="5">
    <source>
        <dbReference type="Proteomes" id="UP000544872"/>
    </source>
</evidence>
<comment type="caution">
    <text evidence="4">The sequence shown here is derived from an EMBL/GenBank/DDBJ whole genome shotgun (WGS) entry which is preliminary data.</text>
</comment>
<keyword evidence="1 4" id="KW-0560">Oxidoreductase</keyword>
<dbReference type="RefSeq" id="WP_184261234.1">
    <property type="nucleotide sequence ID" value="NZ_JACIIX010000001.1"/>
</dbReference>
<gene>
    <name evidence="4" type="ORF">FHS48_000589</name>
</gene>
<dbReference type="Proteomes" id="UP000544872">
    <property type="component" value="Unassembled WGS sequence"/>
</dbReference>
<dbReference type="Pfam" id="PF01266">
    <property type="entry name" value="DAO"/>
    <property type="match status" value="1"/>
</dbReference>
<proteinExistence type="predicted"/>
<dbReference type="SUPFAM" id="SSF51905">
    <property type="entry name" value="FAD/NAD(P)-binding domain"/>
    <property type="match status" value="1"/>
</dbReference>
<accession>A0A7X0DKQ8</accession>
<dbReference type="GO" id="GO:0005737">
    <property type="term" value="C:cytoplasm"/>
    <property type="evidence" value="ECO:0007669"/>
    <property type="project" value="TreeGrafter"/>
</dbReference>
<evidence type="ECO:0000313" key="4">
    <source>
        <dbReference type="EMBL" id="MBB6209208.1"/>
    </source>
</evidence>
<dbReference type="EMBL" id="JACIIX010000001">
    <property type="protein sequence ID" value="MBB6209208.1"/>
    <property type="molecule type" value="Genomic_DNA"/>
</dbReference>
<feature type="region of interest" description="Disordered" evidence="2">
    <location>
        <begin position="1"/>
        <end position="21"/>
    </location>
</feature>
<evidence type="ECO:0000256" key="2">
    <source>
        <dbReference type="SAM" id="MobiDB-lite"/>
    </source>
</evidence>
<dbReference type="InterPro" id="IPR006076">
    <property type="entry name" value="FAD-dep_OxRdtase"/>
</dbReference>
<evidence type="ECO:0000256" key="1">
    <source>
        <dbReference type="ARBA" id="ARBA00023002"/>
    </source>
</evidence>
<dbReference type="GO" id="GO:0016491">
    <property type="term" value="F:oxidoreductase activity"/>
    <property type="evidence" value="ECO:0007669"/>
    <property type="project" value="UniProtKB-KW"/>
</dbReference>
<reference evidence="4 5" key="1">
    <citation type="submission" date="2020-08" db="EMBL/GenBank/DDBJ databases">
        <title>Genomic Encyclopedia of Type Strains, Phase IV (KMG-IV): sequencing the most valuable type-strain genomes for metagenomic binning, comparative biology and taxonomic classification.</title>
        <authorList>
            <person name="Goeker M."/>
        </authorList>
    </citation>
    <scope>NUCLEOTIDE SEQUENCE [LARGE SCALE GENOMIC DNA]</scope>
    <source>
        <strain evidence="4 5">DSM 11590</strain>
    </source>
</reference>
<dbReference type="PANTHER" id="PTHR13847:SF281">
    <property type="entry name" value="FAD DEPENDENT OXIDOREDUCTASE DOMAIN-CONTAINING PROTEIN"/>
    <property type="match status" value="1"/>
</dbReference>
<dbReference type="AlphaFoldDB" id="A0A7X0DKQ8"/>
<protein>
    <submittedName>
        <fullName evidence="4">Gamma-glutamylputrescine oxidase</fullName>
        <ecNumber evidence="4">1.4.3.-</ecNumber>
    </submittedName>
</protein>
<sequence>MHPQTTSWYSATATPAPDLPPLQGDHTTDVCIIGGGLTGCSAALHLAERGYRVILLEAERIAFGASGRSGGQMIAGFNRDTGAIARLTGPEDARRLWDLCEDALDLTRSLIRTHAIPCDFRDGTVFVGEKPRHHADIEATYAEWTRLGRRDLAVWDRDETQRQVASPRYTSGLYDPHGGHLHPLNYTLGLAAAARAAGAQMYEHSPMLRWQEGDPARVETPQGSVRARFVILAGNAYLWATERRLGRRIMPVGTYIAATEPLGEERASTLIRSGAAVCDMNFVLNYFRLSSDHRLLFGGRVSYSRLDPADVGAAIRRTMLRILPQLADTRMDYAWGGHVAITVNRLPHFGRLAPNVLFAQGYSGHGIALTGLAGRLMAEAVAGQAERFDVFSRIPHLPFPGGTALRTPLLVLAMAWHRLRDLL</sequence>